<feature type="domain" description="MAM" evidence="1">
    <location>
        <begin position="87"/>
        <end position="217"/>
    </location>
</feature>
<dbReference type="Pfam" id="PF00629">
    <property type="entry name" value="MAM"/>
    <property type="match status" value="2"/>
</dbReference>
<dbReference type="MassIVE" id="A0A0C4DGF7"/>
<feature type="domain" description="MAM" evidence="1">
    <location>
        <begin position="1"/>
        <end position="85"/>
    </location>
</feature>
<dbReference type="AlphaFoldDB" id="A0A0C4DGF7"/>
<dbReference type="EMBL" id="AL355987">
    <property type="status" value="NOT_ANNOTATED_CDS"/>
    <property type="molecule type" value="Genomic_DNA"/>
</dbReference>
<dbReference type="GO" id="GO:0016020">
    <property type="term" value="C:membrane"/>
    <property type="evidence" value="ECO:0007669"/>
    <property type="project" value="InterPro"/>
</dbReference>
<feature type="non-terminal residue" evidence="2">
    <location>
        <position position="1"/>
    </location>
</feature>
<dbReference type="PANTHER" id="PTHR23282:SF129">
    <property type="entry name" value="APICAL ENDOSOMAL GLYCOPROTEIN"/>
    <property type="match status" value="1"/>
</dbReference>
<dbReference type="OpenTargets" id="ENSG00000177943"/>
<gene>
    <name evidence="2" type="primary">MAMDC4</name>
</gene>
<name>A0A0C4DGF7_HUMAN</name>
<proteinExistence type="evidence at protein level"/>
<dbReference type="SMR" id="A0A0C4DGF7"/>
<dbReference type="HOGENOM" id="CLU_1177750_0_0_1"/>
<reference evidence="2" key="4">
    <citation type="submission" date="2025-08" db="UniProtKB">
        <authorList>
            <consortium name="Ensembl"/>
        </authorList>
    </citation>
    <scope>IDENTIFICATION</scope>
</reference>
<dbReference type="Ensembl" id="ENST00000479475.1">
    <property type="protein sequence ID" value="ENSP00000435513.1"/>
    <property type="gene ID" value="ENSG00000177943.15"/>
</dbReference>
<dbReference type="Bgee" id="ENSG00000177943">
    <property type="expression patterns" value="Expressed in right hemisphere of cerebellum and 105 other cell types or tissues"/>
</dbReference>
<evidence type="ECO:0000259" key="1">
    <source>
        <dbReference type="PROSITE" id="PS50060"/>
    </source>
</evidence>
<keyword evidence="4 5" id="KW-1267">Proteomics identification</keyword>
<dbReference type="PROSITE" id="PS50060">
    <property type="entry name" value="MAM_2"/>
    <property type="match status" value="2"/>
</dbReference>
<dbReference type="PANTHER" id="PTHR23282">
    <property type="entry name" value="APICAL ENDOSOMAL GLYCOPROTEIN PRECURSOR"/>
    <property type="match status" value="1"/>
</dbReference>
<evidence type="ECO:0000313" key="3">
    <source>
        <dbReference type="Proteomes" id="UP000005640"/>
    </source>
</evidence>
<evidence type="ECO:0000313" key="2">
    <source>
        <dbReference type="Ensembl" id="ENSP00000435513.1"/>
    </source>
</evidence>
<dbReference type="CDD" id="cd06263">
    <property type="entry name" value="MAM"/>
    <property type="match status" value="2"/>
</dbReference>
<reference evidence="2" key="5">
    <citation type="submission" date="2025-09" db="UniProtKB">
        <authorList>
            <consortium name="Ensembl"/>
        </authorList>
    </citation>
    <scope>IDENTIFICATION</scope>
</reference>
<evidence type="ECO:0007829" key="4">
    <source>
        <dbReference type="PeptideAtlas" id="A0A0C4DGF7"/>
    </source>
</evidence>
<dbReference type="SUPFAM" id="SSF49899">
    <property type="entry name" value="Concanavalin A-like lectins/glucanases"/>
    <property type="match status" value="2"/>
</dbReference>
<sequence>LSFWYHLHGPQIGTLRLAMRREGEETHLWSRSGTQGNRWHEAWATLSHQPGSHAQYQLLFEGLRDGYHGTMALDDVAVRPGPCWAPNYCSFEDSDCGFSPGGQGLWRRQANASGHAAWGPPTDHTTETAQGHYMVVDTSPDALPRGQTASLTSKEHRPLAQPACLTFWYHGSLRSPGTLRVYLEERGRHQVLSLSAHGGLAWRLGSMDVQAERAWRVSAGWGAPPPPPPPRAAWTR</sequence>
<dbReference type="SMART" id="SM00137">
    <property type="entry name" value="MAM"/>
    <property type="match status" value="1"/>
</dbReference>
<dbReference type="ExpressionAtlas" id="A0A0C4DGF7">
    <property type="expression patterns" value="baseline and differential"/>
</dbReference>
<organism evidence="2 3">
    <name type="scientific">Homo sapiens</name>
    <name type="common">Human</name>
    <dbReference type="NCBI Taxonomy" id="9606"/>
    <lineage>
        <taxon>Eukaryota</taxon>
        <taxon>Metazoa</taxon>
        <taxon>Chordata</taxon>
        <taxon>Craniata</taxon>
        <taxon>Vertebrata</taxon>
        <taxon>Euteleostomi</taxon>
        <taxon>Mammalia</taxon>
        <taxon>Eutheria</taxon>
        <taxon>Euarchontoglires</taxon>
        <taxon>Primates</taxon>
        <taxon>Haplorrhini</taxon>
        <taxon>Catarrhini</taxon>
        <taxon>Hominidae</taxon>
        <taxon>Homo</taxon>
    </lineage>
</organism>
<protein>
    <submittedName>
        <fullName evidence="2">MAM domain containing 4</fullName>
    </submittedName>
</protein>
<reference evidence="2 3" key="3">
    <citation type="journal article" date="2004" name="Nature">
        <title>Finishing the euchromatic sequence of the human genome.</title>
        <authorList>
            <consortium name="International Human Genome Sequencing Consortium"/>
        </authorList>
    </citation>
    <scope>NUCLEOTIDE SEQUENCE [LARGE SCALE GENOMIC DNA]</scope>
</reference>
<accession>A0A0C4DGF7</accession>
<dbReference type="InterPro" id="IPR013320">
    <property type="entry name" value="ConA-like_dom_sf"/>
</dbReference>
<keyword evidence="3" id="KW-1185">Reference proteome</keyword>
<evidence type="ECO:0007829" key="5">
    <source>
        <dbReference type="ProteomicsDB" id="A0A0C4DGF7"/>
    </source>
</evidence>
<dbReference type="Proteomes" id="UP000005640">
    <property type="component" value="Chromosome 9"/>
</dbReference>
<dbReference type="VEuPathDB" id="HostDB:ENSG00000177943"/>
<reference evidence="2 3" key="1">
    <citation type="journal article" date="2001" name="Nature">
        <title>Initial sequencing and analysis of the human genome.</title>
        <authorList>
            <consortium name="International Human Genome Sequencing Consortium"/>
            <person name="Lander E.S."/>
            <person name="Linton L.M."/>
            <person name="Birren B."/>
            <person name="Nusbaum C."/>
            <person name="Zody M.C."/>
            <person name="Baldwin J."/>
            <person name="Devon K."/>
            <person name="Dewar K."/>
            <person name="Doyle M."/>
            <person name="FitzHugh W."/>
            <person name="Funke R."/>
            <person name="Gage D."/>
            <person name="Harris K."/>
            <person name="Heaford A."/>
            <person name="Howland J."/>
            <person name="Kann L."/>
            <person name="Lehoczky J."/>
            <person name="LeVine R."/>
            <person name="McEwan P."/>
            <person name="McKernan K."/>
            <person name="Meldrim J."/>
            <person name="Mesirov J.P."/>
            <person name="Miranda C."/>
            <person name="Morris W."/>
            <person name="Naylor J."/>
            <person name="Raymond C."/>
            <person name="Rosetti M."/>
            <person name="Santos R."/>
            <person name="Sheridan A."/>
            <person name="Sougnez C."/>
            <person name="Stange-Thomann N."/>
            <person name="Stojanovic N."/>
            <person name="Subramanian A."/>
            <person name="Wyman D."/>
            <person name="Rogers J."/>
            <person name="Sulston J."/>
            <person name="Ainscough R."/>
            <person name="Beck S."/>
            <person name="Bentley D."/>
            <person name="Burton J."/>
            <person name="Clee C."/>
            <person name="Carter N."/>
            <person name="Coulson A."/>
            <person name="Deadman R."/>
            <person name="Deloukas P."/>
            <person name="Dunham A."/>
            <person name="Dunham I."/>
            <person name="Durbin R."/>
            <person name="French L."/>
            <person name="Grafham D."/>
            <person name="Gregory S."/>
            <person name="Hubbard T."/>
            <person name="Humphray S."/>
            <person name="Hunt A."/>
            <person name="Jones M."/>
            <person name="Lloyd C."/>
            <person name="McMurray A."/>
            <person name="Matthews L."/>
            <person name="Mercer S."/>
            <person name="Milne S."/>
            <person name="Mullikin J.C."/>
            <person name="Mungall A."/>
            <person name="Plumb R."/>
            <person name="Ross M."/>
            <person name="Shownkeen R."/>
            <person name="Sims S."/>
            <person name="Waterston R.H."/>
            <person name="Wilson R.K."/>
            <person name="Hillier L.W."/>
            <person name="McPherson J.D."/>
            <person name="Marra M.A."/>
            <person name="Mardis E.R."/>
            <person name="Fulton L.A."/>
            <person name="Chinwalla A.T."/>
            <person name="Pepin K.H."/>
            <person name="Gish W.R."/>
            <person name="Chissoe S.L."/>
            <person name="Wendl M.C."/>
            <person name="Delehaunty K.D."/>
            <person name="Miner T.L."/>
            <person name="Delehaunty A."/>
            <person name="Kramer J.B."/>
            <person name="Cook L.L."/>
            <person name="Fulton R.S."/>
            <person name="Johnson D.L."/>
            <person name="Minx P.J."/>
            <person name="Clifton S.W."/>
            <person name="Hawkins T."/>
            <person name="Branscomb E."/>
            <person name="Predki P."/>
            <person name="Richardson P."/>
            <person name="Wenning S."/>
            <person name="Slezak T."/>
            <person name="Doggett N."/>
            <person name="Cheng J.F."/>
            <person name="Olsen A."/>
            <person name="Lucas S."/>
            <person name="Elkin C."/>
            <person name="Uberbacher E."/>
            <person name="Frazier M."/>
            <person name="Gibbs R.A."/>
            <person name="Muzny D.M."/>
            <person name="Scherer S.E."/>
            <person name="Bouck J.B."/>
            <person name="Sodergren E.J."/>
            <person name="Worley K.C."/>
            <person name="Rives C.M."/>
            <person name="Gorrell J.H."/>
            <person name="Metzker M.L."/>
            <person name="Naylor S.L."/>
            <person name="Kucherlapati R.S."/>
            <person name="Nelson D.L."/>
            <person name="Weinstock G.M."/>
            <person name="Sakaki Y."/>
            <person name="Fujiyama A."/>
            <person name="Hattori M."/>
            <person name="Yada T."/>
            <person name="Toyoda A."/>
            <person name="Itoh T."/>
            <person name="Kawagoe C."/>
            <person name="Watanabe H."/>
            <person name="Totoki Y."/>
            <person name="Taylor T."/>
            <person name="Weissenbach J."/>
            <person name="Heilig R."/>
            <person name="Saurin W."/>
            <person name="Artiguenave F."/>
            <person name="Brottier P."/>
            <person name="Bruls T."/>
            <person name="Pelletier E."/>
            <person name="Robert C."/>
            <person name="Wincker P."/>
            <person name="Smith D.R."/>
            <person name="Doucette-Stamm L."/>
            <person name="Rubenfield M."/>
            <person name="Weinstock K."/>
            <person name="Lee H.M."/>
            <person name="Dubois J."/>
            <person name="Rosenthal A."/>
            <person name="Platzer M."/>
            <person name="Nyakatura G."/>
            <person name="Taudien S."/>
            <person name="Rump A."/>
            <person name="Yang H."/>
            <person name="Yu J."/>
            <person name="Wang J."/>
            <person name="Huang G."/>
            <person name="Gu J."/>
            <person name="Hood L."/>
            <person name="Rowen L."/>
            <person name="Madan A."/>
            <person name="Qin S."/>
            <person name="Davis R.W."/>
            <person name="Federspiel N.A."/>
            <person name="Abola A.P."/>
            <person name="Proctor M.J."/>
            <person name="Myers R.M."/>
            <person name="Schmutz J."/>
            <person name="Dickson M."/>
            <person name="Grimwood J."/>
            <person name="Cox D.R."/>
            <person name="Olson M.V."/>
            <person name="Kaul R."/>
            <person name="Raymond C."/>
            <person name="Shimizu N."/>
            <person name="Kawasaki K."/>
            <person name="Minoshima S."/>
            <person name="Evans G.A."/>
            <person name="Athanasiou M."/>
            <person name="Schultz R."/>
            <person name="Roe B.A."/>
            <person name="Chen F."/>
            <person name="Pan H."/>
            <person name="Ramser J."/>
            <person name="Lehrach H."/>
            <person name="Reinhardt R."/>
            <person name="McCombie W.R."/>
            <person name="de la Bastide M."/>
            <person name="Dedhia N."/>
            <person name="Blocker H."/>
            <person name="Hornischer K."/>
            <person name="Nordsiek G."/>
            <person name="Agarwala R."/>
            <person name="Aravind L."/>
            <person name="Bailey J.A."/>
            <person name="Bateman A."/>
            <person name="Batzoglou S."/>
            <person name="Birney E."/>
            <person name="Bork P."/>
            <person name="Brown D.G."/>
            <person name="Burge C.B."/>
            <person name="Cerutti L."/>
            <person name="Chen H.C."/>
            <person name="Church D."/>
            <person name="Clamp M."/>
            <person name="Copley R.R."/>
            <person name="Doerks T."/>
            <person name="Eddy S.R."/>
            <person name="Eichler E.E."/>
            <person name="Furey T.S."/>
            <person name="Galagan J."/>
            <person name="Gilbert J.G."/>
            <person name="Harmon C."/>
            <person name="Hayashizaki Y."/>
            <person name="Haussler D."/>
            <person name="Hermjakob H."/>
            <person name="Hokamp K."/>
            <person name="Jang W."/>
            <person name="Johnson L.S."/>
            <person name="Jones T.A."/>
            <person name="Kasif S."/>
            <person name="Kaspryzk A."/>
            <person name="Kennedy S."/>
            <person name="Kent W.J."/>
            <person name="Kitts P."/>
            <person name="Koonin E.V."/>
            <person name="Korf I."/>
            <person name="Kulp D."/>
            <person name="Lancet D."/>
            <person name="Lowe T.M."/>
            <person name="McLysaght A."/>
            <person name="Mikkelsen T."/>
            <person name="Moran J.V."/>
            <person name="Mulder N."/>
            <person name="Pollara V.J."/>
            <person name="Ponting C.P."/>
            <person name="Schuler G."/>
            <person name="Schultz J."/>
            <person name="Slater G."/>
            <person name="Smit A.F."/>
            <person name="Stupka E."/>
            <person name="Szustakowski J."/>
            <person name="Thierry-Mieg D."/>
            <person name="Thierry-Mieg J."/>
            <person name="Wagner L."/>
            <person name="Wallis J."/>
            <person name="Wheeler R."/>
            <person name="Williams A."/>
            <person name="Wolf Y.I."/>
            <person name="Wolfe K.H."/>
            <person name="Yang S.P."/>
            <person name="Yeh R.F."/>
            <person name="Collins F."/>
            <person name="Guyer M.S."/>
            <person name="Peterson J."/>
            <person name="Felsenfeld A."/>
            <person name="Wetterstrand K.A."/>
            <person name="Patrinos A."/>
            <person name="Morgan M.J."/>
            <person name="de Jong P."/>
            <person name="Catanese J.J."/>
            <person name="Osoegawa K."/>
            <person name="Shizuya H."/>
            <person name="Choi S."/>
            <person name="Chen Y.J."/>
        </authorList>
    </citation>
    <scope>NUCLEOTIDE SEQUENCE [LARGE SCALE GENOMIC DNA]</scope>
</reference>
<dbReference type="HGNC" id="HGNC:24083">
    <property type="gene designation" value="MAMDC4"/>
</dbReference>
<reference evidence="2 3" key="2">
    <citation type="journal article" date="2004" name="Nature">
        <title>DNA sequence and analysis of human chromosome 9.</title>
        <authorList>
            <person name="Humphray S.J."/>
            <person name="Oliver K."/>
            <person name="Hunt A.R."/>
            <person name="Plumb R.W."/>
            <person name="Loveland J.E."/>
            <person name="Howe K.L."/>
            <person name="Andrews T.D."/>
            <person name="Searle S."/>
            <person name="Hunt S.E."/>
            <person name="Scott C.E."/>
            <person name="Jones M.C."/>
            <person name="Ainscough R."/>
            <person name="Almeida J.P."/>
            <person name="Ambrose K.D."/>
            <person name="Ashwell R.I."/>
            <person name="Babbage A.K."/>
            <person name="Babbage S."/>
            <person name="Bagguley C.L."/>
            <person name="Bailey J."/>
            <person name="Banerjee R."/>
            <person name="Barker D.J."/>
            <person name="Barlow K.F."/>
            <person name="Bates K."/>
            <person name="Beasley H."/>
            <person name="Beasley O."/>
            <person name="Bird C.P."/>
            <person name="Bray-Allen S."/>
            <person name="Brown A.J."/>
            <person name="Brown J.Y."/>
            <person name="Burford D."/>
            <person name="Burrill W."/>
            <person name="Burton J."/>
            <person name="Carder C."/>
            <person name="Carter N.P."/>
            <person name="Chapman J.C."/>
            <person name="Chen Y."/>
            <person name="Clarke G."/>
            <person name="Clark S.Y."/>
            <person name="Clee C.M."/>
            <person name="Clegg S."/>
            <person name="Collier R.E."/>
            <person name="Corby N."/>
            <person name="Crosier M."/>
            <person name="Cummings A.T."/>
            <person name="Davies J."/>
            <person name="Dhami P."/>
            <person name="Dunn M."/>
            <person name="Dutta I."/>
            <person name="Dyer L.W."/>
            <person name="Earthrowl M.E."/>
            <person name="Faulkner L."/>
            <person name="Fleming C.J."/>
            <person name="Frankish A."/>
            <person name="Frankland J.A."/>
            <person name="French L."/>
            <person name="Fricker D.G."/>
            <person name="Garner P."/>
            <person name="Garnett J."/>
            <person name="Ghori J."/>
            <person name="Gilbert J.G."/>
            <person name="Glison C."/>
            <person name="Grafham D.V."/>
            <person name="Gribble S."/>
            <person name="Griffiths C."/>
            <person name="Griffiths-Jones S."/>
            <person name="Grocock R."/>
            <person name="Guy J."/>
            <person name="Hall R.E."/>
            <person name="Hammond S."/>
            <person name="Harley J.L."/>
            <person name="Harrison E.S."/>
            <person name="Hart E.A."/>
            <person name="Heath P.D."/>
            <person name="Henderson C.D."/>
            <person name="Hopkins B.L."/>
            <person name="Howard P.J."/>
            <person name="Howden P.J."/>
            <person name="Huckle E."/>
            <person name="Johnson C."/>
            <person name="Johnson D."/>
            <person name="Joy A.A."/>
            <person name="Kay M."/>
            <person name="Keenan S."/>
            <person name="Kershaw J.K."/>
            <person name="Kimberley A.M."/>
            <person name="King A."/>
            <person name="Knights A."/>
            <person name="Laird G.K."/>
            <person name="Langford C."/>
            <person name="Lawlor S."/>
            <person name="Leongamornlert D.A."/>
            <person name="Leversha M."/>
            <person name="Lloyd C."/>
            <person name="Lloyd D.M."/>
            <person name="Lovell J."/>
            <person name="Martin S."/>
            <person name="Mashreghi-Mohammadi M."/>
            <person name="Matthews L."/>
            <person name="McLaren S."/>
            <person name="McLay K.E."/>
            <person name="McMurray A."/>
            <person name="Milne S."/>
            <person name="Nickerson T."/>
            <person name="Nisbett J."/>
            <person name="Nordsiek G."/>
            <person name="Pearce A.V."/>
            <person name="Peck A.I."/>
            <person name="Porter K.M."/>
            <person name="Pandian R."/>
            <person name="Pelan S."/>
            <person name="Phillimore B."/>
            <person name="Povey S."/>
            <person name="Ramsey Y."/>
            <person name="Rand V."/>
            <person name="Scharfe M."/>
            <person name="Sehra H.K."/>
            <person name="Shownkeen R."/>
            <person name="Sims S.K."/>
            <person name="Skuce C.D."/>
            <person name="Smith M."/>
            <person name="Steward C.A."/>
            <person name="Swarbreck D."/>
            <person name="Sycamore N."/>
            <person name="Tester J."/>
            <person name="Thorpe A."/>
            <person name="Tracey A."/>
            <person name="Tromans A."/>
            <person name="Thomas D.W."/>
            <person name="Wall M."/>
            <person name="Wallis J.M."/>
            <person name="West A.P."/>
            <person name="Whitehead S.L."/>
            <person name="Willey D.L."/>
            <person name="Williams S.A."/>
            <person name="Wilming L."/>
            <person name="Wray P.W."/>
            <person name="Young L."/>
            <person name="Ashurst J.L."/>
            <person name="Coulson A."/>
            <person name="Blocker H."/>
            <person name="Durbin R."/>
            <person name="Sulston J.E."/>
            <person name="Hubbard T."/>
            <person name="Jackson M.J."/>
            <person name="Bentley D.R."/>
            <person name="Beck S."/>
            <person name="Rogers J."/>
            <person name="Dunham I."/>
        </authorList>
    </citation>
    <scope>NUCLEOTIDE SEQUENCE [LARGE SCALE GENOMIC DNA]</scope>
</reference>
<dbReference type="InterPro" id="IPR000998">
    <property type="entry name" value="MAM_dom"/>
</dbReference>
<dbReference type="Ensembl" id="ENST00000479475.1">
    <property type="protein sequence ID" value="ENSP00000435513.1"/>
    <property type="gene ID" value="ENSG00000177943.14"/>
</dbReference>
<dbReference type="OrthoDB" id="8847287at2759"/>
<dbReference type="InterPro" id="IPR051560">
    <property type="entry name" value="MAM_domain-containing"/>
</dbReference>
<dbReference type="GeneTree" id="ENSGT00940000162046"/>
<dbReference type="Gene3D" id="2.60.120.200">
    <property type="match status" value="2"/>
</dbReference>